<dbReference type="NCBIfam" id="NF045726">
    <property type="entry name" value="XXplasma_LP"/>
    <property type="match status" value="1"/>
</dbReference>
<evidence type="ECO:0008006" key="4">
    <source>
        <dbReference type="Google" id="ProtNLM"/>
    </source>
</evidence>
<protein>
    <recommendedName>
        <fullName evidence="4">Lipoprotein</fullName>
    </recommendedName>
</protein>
<proteinExistence type="predicted"/>
<dbReference type="AlphaFoldDB" id="W6AA65"/>
<feature type="signal peptide" evidence="1">
    <location>
        <begin position="1"/>
        <end position="23"/>
    </location>
</feature>
<reference evidence="2 3" key="1">
    <citation type="journal article" date="2014" name="Genome Biol. Evol.">
        <title>Molecular evolution of the substrate utilization strategies and putative virulence factors in mosquito-associated Spiroplasma species.</title>
        <authorList>
            <person name="Chang T.H."/>
            <person name="Lo W.S."/>
            <person name="Ku C."/>
            <person name="Chen L.L."/>
            <person name="Kuo C.H."/>
        </authorList>
    </citation>
    <scope>NUCLEOTIDE SEQUENCE [LARGE SCALE GENOMIC DNA]</scope>
    <source>
        <strain evidence="2">Ar-1343</strain>
    </source>
</reference>
<evidence type="ECO:0000313" key="3">
    <source>
        <dbReference type="Proteomes" id="UP000019265"/>
    </source>
</evidence>
<dbReference type="InterPro" id="IPR054816">
    <property type="entry name" value="Lipoprotein_mollicutes-type_CS"/>
</dbReference>
<keyword evidence="3" id="KW-1185">Reference proteome</keyword>
<dbReference type="Proteomes" id="UP000019265">
    <property type="component" value="Chromosome"/>
</dbReference>
<name>W6AA65_9MOLU</name>
<sequence>MKKLLSILGTISLSSVVATTVVACVTKLEKFTFQNIDSINEAWNDAKLVSVGNIPESLKSDGDVQSSEIRKFVEEQIVYQTAIKFSNNTAEANLFEKINKLEIKMYRLNRADTLISDSDIVSSSGLFSKNQSNEYRPNIGNYFVRFFNEEEQKSTNFLKFTMIDKNPVVVNADDLSLEPNQGLEAVIQVPITSIVVDTFSTSDPKNWITDKGNESTQLTRWKRQIFNGINNELSPKNYIKGFEYQGISYYPDFNELLRLKYSPTNDETDQLNKDLQNLLIQIQTKEEIAPITILGTQVRFFVA</sequence>
<evidence type="ECO:0000313" key="2">
    <source>
        <dbReference type="EMBL" id="AHI53901.1"/>
    </source>
</evidence>
<dbReference type="PATRIC" id="fig|1276257.3.peg.504"/>
<dbReference type="STRING" id="1276257.SSABA_v1c04940"/>
<keyword evidence="1" id="KW-0732">Signal</keyword>
<dbReference type="PROSITE" id="PS51257">
    <property type="entry name" value="PROKAR_LIPOPROTEIN"/>
    <property type="match status" value="1"/>
</dbReference>
<gene>
    <name evidence="2" type="ORF">SSABA_v1c04940</name>
</gene>
<dbReference type="HOGENOM" id="CLU_918002_0_0_14"/>
<organism evidence="2 3">
    <name type="scientific">Spiroplasma sabaudiense Ar-1343</name>
    <dbReference type="NCBI Taxonomy" id="1276257"/>
    <lineage>
        <taxon>Bacteria</taxon>
        <taxon>Bacillati</taxon>
        <taxon>Mycoplasmatota</taxon>
        <taxon>Mollicutes</taxon>
        <taxon>Entomoplasmatales</taxon>
        <taxon>Spiroplasmataceae</taxon>
        <taxon>Spiroplasma</taxon>
    </lineage>
</organism>
<dbReference type="NCBIfam" id="NF038029">
    <property type="entry name" value="LP_plasma"/>
    <property type="match status" value="1"/>
</dbReference>
<dbReference type="KEGG" id="ssab:SSABA_v1c04940"/>
<dbReference type="RefSeq" id="WP_025251041.1">
    <property type="nucleotide sequence ID" value="NZ_CP006934.1"/>
</dbReference>
<dbReference type="EMBL" id="CP006934">
    <property type="protein sequence ID" value="AHI53901.1"/>
    <property type="molecule type" value="Genomic_DNA"/>
</dbReference>
<accession>W6AA65</accession>
<evidence type="ECO:0000256" key="1">
    <source>
        <dbReference type="SAM" id="SignalP"/>
    </source>
</evidence>
<feature type="chain" id="PRO_5004875713" description="Lipoprotein" evidence="1">
    <location>
        <begin position="24"/>
        <end position="303"/>
    </location>
</feature>